<keyword evidence="6 10" id="KW-0812">Transmembrane</keyword>
<evidence type="ECO:0000313" key="12">
    <source>
        <dbReference type="Proteomes" id="UP000196485"/>
    </source>
</evidence>
<dbReference type="NCBIfam" id="NF004285">
    <property type="entry name" value="PRK05696.1"/>
    <property type="match status" value="1"/>
</dbReference>
<protein>
    <recommendedName>
        <fullName evidence="10">Flagellar protein FliL</fullName>
    </recommendedName>
</protein>
<dbReference type="GO" id="GO:0071978">
    <property type="term" value="P:bacterial-type flagellum-dependent swarming motility"/>
    <property type="evidence" value="ECO:0007669"/>
    <property type="project" value="TreeGrafter"/>
</dbReference>
<dbReference type="InterPro" id="IPR005503">
    <property type="entry name" value="FliL"/>
</dbReference>
<keyword evidence="7 10" id="KW-0283">Flagellar rotation</keyword>
<dbReference type="Proteomes" id="UP000196485">
    <property type="component" value="Unassembled WGS sequence"/>
</dbReference>
<proteinExistence type="inferred from homology"/>
<dbReference type="Pfam" id="PF03748">
    <property type="entry name" value="FliL"/>
    <property type="match status" value="1"/>
</dbReference>
<dbReference type="RefSeq" id="WP_087819309.1">
    <property type="nucleotide sequence ID" value="NZ_FYAH01000001.1"/>
</dbReference>
<evidence type="ECO:0000313" key="11">
    <source>
        <dbReference type="EMBL" id="SMY14912.1"/>
    </source>
</evidence>
<comment type="function">
    <text evidence="1 10">Controls the rotational direction of flagella during chemotaxis.</text>
</comment>
<feature type="transmembrane region" description="Helical" evidence="10">
    <location>
        <begin position="9"/>
        <end position="30"/>
    </location>
</feature>
<dbReference type="PANTHER" id="PTHR35091">
    <property type="entry name" value="FLAGELLAR PROTEIN FLIL"/>
    <property type="match status" value="1"/>
</dbReference>
<evidence type="ECO:0000256" key="5">
    <source>
        <dbReference type="ARBA" id="ARBA00022500"/>
    </source>
</evidence>
<dbReference type="GO" id="GO:0006935">
    <property type="term" value="P:chemotaxis"/>
    <property type="evidence" value="ECO:0007669"/>
    <property type="project" value="UniProtKB-KW"/>
</dbReference>
<dbReference type="GO" id="GO:0005886">
    <property type="term" value="C:plasma membrane"/>
    <property type="evidence" value="ECO:0007669"/>
    <property type="project" value="UniProtKB-SubCell"/>
</dbReference>
<keyword evidence="11" id="KW-0966">Cell projection</keyword>
<organism evidence="11 12">
    <name type="scientific">Photobacterium aquimaris</name>
    <dbReference type="NCBI Taxonomy" id="512643"/>
    <lineage>
        <taxon>Bacteria</taxon>
        <taxon>Pseudomonadati</taxon>
        <taxon>Pseudomonadota</taxon>
        <taxon>Gammaproteobacteria</taxon>
        <taxon>Vibrionales</taxon>
        <taxon>Vibrionaceae</taxon>
        <taxon>Photobacterium</taxon>
    </lineage>
</organism>
<name>A0A1Y6KS93_9GAMM</name>
<dbReference type="PANTHER" id="PTHR35091:SF2">
    <property type="entry name" value="FLAGELLAR PROTEIN FLIL"/>
    <property type="match status" value="1"/>
</dbReference>
<keyword evidence="4" id="KW-1003">Cell membrane</keyword>
<comment type="similarity">
    <text evidence="3 10">Belongs to the FliL family.</text>
</comment>
<keyword evidence="11" id="KW-0969">Cilium</keyword>
<keyword evidence="11" id="KW-0282">Flagellum</keyword>
<keyword evidence="9 10" id="KW-0472">Membrane</keyword>
<comment type="subcellular location">
    <subcellularLocation>
        <location evidence="10">Cell inner membrane</location>
    </subcellularLocation>
    <subcellularLocation>
        <location evidence="2">Cell membrane</location>
        <topology evidence="2">Single-pass membrane protein</topology>
    </subcellularLocation>
</comment>
<evidence type="ECO:0000256" key="4">
    <source>
        <dbReference type="ARBA" id="ARBA00022475"/>
    </source>
</evidence>
<evidence type="ECO:0000256" key="1">
    <source>
        <dbReference type="ARBA" id="ARBA00002254"/>
    </source>
</evidence>
<keyword evidence="5 10" id="KW-0145">Chemotaxis</keyword>
<gene>
    <name evidence="11" type="ORF">PAQU9191_00128</name>
</gene>
<sequence>MFGGKRKKITIISIVSIMVVAMIAGAVWLYSSVSIASQTTAEPSVASTTAPLEMSAYYIVLPEPFIFNVMGKEHDRLVQIKVQLMVRGEANETLANKHIPLIESRLLQTFSATTVEQLRQPLGREQLRQQALTAIQATMNKMTDMPVIERVLFTGFVMQ</sequence>
<evidence type="ECO:0000256" key="8">
    <source>
        <dbReference type="ARBA" id="ARBA00022989"/>
    </source>
</evidence>
<evidence type="ECO:0000256" key="7">
    <source>
        <dbReference type="ARBA" id="ARBA00022779"/>
    </source>
</evidence>
<evidence type="ECO:0000256" key="10">
    <source>
        <dbReference type="RuleBase" id="RU364125"/>
    </source>
</evidence>
<evidence type="ECO:0000256" key="6">
    <source>
        <dbReference type="ARBA" id="ARBA00022692"/>
    </source>
</evidence>
<keyword evidence="10" id="KW-0997">Cell inner membrane</keyword>
<keyword evidence="8 10" id="KW-1133">Transmembrane helix</keyword>
<reference evidence="12" key="1">
    <citation type="submission" date="2017-06" db="EMBL/GenBank/DDBJ databases">
        <authorList>
            <person name="Rodrigo-Torres L."/>
            <person name="Arahal R. D."/>
            <person name="Lucena T."/>
        </authorList>
    </citation>
    <scope>NUCLEOTIDE SEQUENCE [LARGE SCALE GENOMIC DNA]</scope>
    <source>
        <strain evidence="12">type strain: CECT 9192</strain>
    </source>
</reference>
<keyword evidence="12" id="KW-1185">Reference proteome</keyword>
<accession>A0A1Y6KS93</accession>
<dbReference type="GO" id="GO:0009425">
    <property type="term" value="C:bacterial-type flagellum basal body"/>
    <property type="evidence" value="ECO:0007669"/>
    <property type="project" value="InterPro"/>
</dbReference>
<evidence type="ECO:0000256" key="9">
    <source>
        <dbReference type="ARBA" id="ARBA00023136"/>
    </source>
</evidence>
<dbReference type="AlphaFoldDB" id="A0A1Y6KS93"/>
<dbReference type="EMBL" id="FYAH01000001">
    <property type="protein sequence ID" value="SMY14912.1"/>
    <property type="molecule type" value="Genomic_DNA"/>
</dbReference>
<evidence type="ECO:0000256" key="3">
    <source>
        <dbReference type="ARBA" id="ARBA00008281"/>
    </source>
</evidence>
<evidence type="ECO:0000256" key="2">
    <source>
        <dbReference type="ARBA" id="ARBA00004162"/>
    </source>
</evidence>